<evidence type="ECO:0000259" key="9">
    <source>
        <dbReference type="Pfam" id="PF02384"/>
    </source>
</evidence>
<dbReference type="Gene3D" id="3.40.50.150">
    <property type="entry name" value="Vaccinia Virus protein VP39"/>
    <property type="match status" value="1"/>
</dbReference>
<evidence type="ECO:0000256" key="2">
    <source>
        <dbReference type="ARBA" id="ARBA00011900"/>
    </source>
</evidence>
<feature type="coiled-coil region" evidence="8">
    <location>
        <begin position="766"/>
        <end position="800"/>
    </location>
</feature>
<dbReference type="Pfam" id="PF02384">
    <property type="entry name" value="N6_Mtase"/>
    <property type="match status" value="1"/>
</dbReference>
<evidence type="ECO:0000256" key="5">
    <source>
        <dbReference type="ARBA" id="ARBA00022691"/>
    </source>
</evidence>
<dbReference type="PRINTS" id="PR00507">
    <property type="entry name" value="N12N6MTFRASE"/>
</dbReference>
<evidence type="ECO:0000256" key="4">
    <source>
        <dbReference type="ARBA" id="ARBA00022679"/>
    </source>
</evidence>
<dbReference type="SUPFAM" id="SSF53335">
    <property type="entry name" value="S-adenosyl-L-methionine-dependent methyltransferases"/>
    <property type="match status" value="1"/>
</dbReference>
<sequence>MKLTLKQLETHLFKAADILRGKMDANEYKEYIFGMLFLKRLSDVFEVKREELRKKYKSYGYSDEKIDELLEDPQVYEDTFFVPKIARWEYLLNLKEDVGSQLNKALSAIEEANPELEGVLKHIDFNAQKGKTRLKDQQLIDLIHHFNKYRLTNEDFEFPDLLGAAYEYLLKEFADSAGKKGGEFYTPPGVKKLMVMLVRPQEGMSIYDPTVGSGGFLISARQYVEEQGQDPTKLSLYGQELNGLTWSICKMNMILHDIPDANIENEDTLTNPRFVENGYVKQFDIVLANPPFSQNYSRANMKFPERFKYGWTPETGKKADLMFLQHMIASLKEDGTLATVMPHGVLFRGGVEKEIRKQIVEEDLITAIIGLPAKLFYNVSIPACIIVINKKKPPELKNKILFINAGREYGEGRNQNYLRPQDIEKIATVFHERREIPKYSRLVSIEEIRENDYNLNIRRYVDNSPDPEPEDVYAHLFGGVPKRELEKYKGQMQKFNFSPDKLLKAKDEHYMEFIQDLKEKSQIRQIIEQDQEVEKVISRHKEELKTWWHQVKPQIENFPHKTNKVLWDFKGTALAELKQRLLPLGVLDEFQIAGIFANWWEDLRYEFKSVVSSGWDRNLVDEEDLREKFFKEEIQEIEELNQKLSELEGELNEILEEVEDWDEEEQGEKTLKNVKGYLKEMLKGIKDSQTAQEIKGLLSRIEEKEREIQAIKRALREKSAEIEQGLEAKRQQLTEDEAKELIIGRFYRVIESYLEKELNNEKKALIKIFENLWDKYKTSLEELKEERDQEVRKLEEFLAGLGYYERAFLTDKDDFV</sequence>
<evidence type="ECO:0000256" key="6">
    <source>
        <dbReference type="ARBA" id="ARBA00022747"/>
    </source>
</evidence>
<dbReference type="PANTHER" id="PTHR42933:SF3">
    <property type="entry name" value="TYPE I RESTRICTION ENZYME MJAVIII METHYLASE SUBUNIT"/>
    <property type="match status" value="1"/>
</dbReference>
<dbReference type="Gene3D" id="1.20.1260.30">
    <property type="match status" value="1"/>
</dbReference>
<dbReference type="Pfam" id="PF12161">
    <property type="entry name" value="HsdM_N"/>
    <property type="match status" value="1"/>
</dbReference>
<keyword evidence="3 11" id="KW-0489">Methyltransferase</keyword>
<dbReference type="InterPro" id="IPR038333">
    <property type="entry name" value="T1MK-like_N_sf"/>
</dbReference>
<proteinExistence type="inferred from homology"/>
<dbReference type="PANTHER" id="PTHR42933">
    <property type="entry name" value="SLR6095 PROTEIN"/>
    <property type="match status" value="1"/>
</dbReference>
<dbReference type="GO" id="GO:0032259">
    <property type="term" value="P:methylation"/>
    <property type="evidence" value="ECO:0007669"/>
    <property type="project" value="UniProtKB-KW"/>
</dbReference>
<dbReference type="InterPro" id="IPR004546">
    <property type="entry name" value="Restrct_endonuc_T1M"/>
</dbReference>
<comment type="caution">
    <text evidence="11">The sequence shown here is derived from an EMBL/GenBank/DDBJ whole genome shotgun (WGS) entry which is preliminary data.</text>
</comment>
<dbReference type="InterPro" id="IPR029063">
    <property type="entry name" value="SAM-dependent_MTases_sf"/>
</dbReference>
<comment type="catalytic activity">
    <reaction evidence="7">
        <text>a 2'-deoxyadenosine in DNA + S-adenosyl-L-methionine = an N(6)-methyl-2'-deoxyadenosine in DNA + S-adenosyl-L-homocysteine + H(+)</text>
        <dbReference type="Rhea" id="RHEA:15197"/>
        <dbReference type="Rhea" id="RHEA-COMP:12418"/>
        <dbReference type="Rhea" id="RHEA-COMP:12419"/>
        <dbReference type="ChEBI" id="CHEBI:15378"/>
        <dbReference type="ChEBI" id="CHEBI:57856"/>
        <dbReference type="ChEBI" id="CHEBI:59789"/>
        <dbReference type="ChEBI" id="CHEBI:90615"/>
        <dbReference type="ChEBI" id="CHEBI:90616"/>
        <dbReference type="EC" id="2.1.1.72"/>
    </reaction>
</comment>
<dbReference type="InterPro" id="IPR051537">
    <property type="entry name" value="DNA_Adenine_Mtase"/>
</dbReference>
<evidence type="ECO:0000256" key="8">
    <source>
        <dbReference type="SAM" id="Coils"/>
    </source>
</evidence>
<accession>A0A7C5X1C1</accession>
<dbReference type="NCBIfam" id="TIGR00497">
    <property type="entry name" value="hsdM"/>
    <property type="match status" value="1"/>
</dbReference>
<organism evidence="11">
    <name type="scientific">Thermocrinis ruber</name>
    <dbReference type="NCBI Taxonomy" id="75906"/>
    <lineage>
        <taxon>Bacteria</taxon>
        <taxon>Pseudomonadati</taxon>
        <taxon>Aquificota</taxon>
        <taxon>Aquificia</taxon>
        <taxon>Aquificales</taxon>
        <taxon>Aquificaceae</taxon>
        <taxon>Thermocrinis</taxon>
    </lineage>
</organism>
<dbReference type="PROSITE" id="PS00092">
    <property type="entry name" value="N6_MTASE"/>
    <property type="match status" value="1"/>
</dbReference>
<dbReference type="GO" id="GO:0009307">
    <property type="term" value="P:DNA restriction-modification system"/>
    <property type="evidence" value="ECO:0007669"/>
    <property type="project" value="UniProtKB-KW"/>
</dbReference>
<keyword evidence="5" id="KW-0949">S-adenosyl-L-methionine</keyword>
<dbReference type="AlphaFoldDB" id="A0A7C5X1C1"/>
<feature type="domain" description="N6 adenine-specific DNA methyltransferase N-terminal" evidence="10">
    <location>
        <begin position="8"/>
        <end position="146"/>
    </location>
</feature>
<dbReference type="EMBL" id="DSAC01000074">
    <property type="protein sequence ID" value="HHO74235.1"/>
    <property type="molecule type" value="Genomic_DNA"/>
</dbReference>
<reference evidence="11" key="1">
    <citation type="journal article" date="2020" name="mSystems">
        <title>Genome- and Community-Level Interaction Insights into Carbon Utilization and Element Cycling Functions of Hydrothermarchaeota in Hydrothermal Sediment.</title>
        <authorList>
            <person name="Zhou Z."/>
            <person name="Liu Y."/>
            <person name="Xu W."/>
            <person name="Pan J."/>
            <person name="Luo Z.H."/>
            <person name="Li M."/>
        </authorList>
    </citation>
    <scope>NUCLEOTIDE SEQUENCE [LARGE SCALE GENOMIC DNA]</scope>
    <source>
        <strain evidence="11">SpSt-114</strain>
    </source>
</reference>
<evidence type="ECO:0000256" key="7">
    <source>
        <dbReference type="ARBA" id="ARBA00047942"/>
    </source>
</evidence>
<dbReference type="GO" id="GO:0008170">
    <property type="term" value="F:N-methyltransferase activity"/>
    <property type="evidence" value="ECO:0007669"/>
    <property type="project" value="InterPro"/>
</dbReference>
<gene>
    <name evidence="11" type="ORF">ENN04_06295</name>
</gene>
<feature type="domain" description="DNA methylase adenine-specific" evidence="9">
    <location>
        <begin position="160"/>
        <end position="464"/>
    </location>
</feature>
<feature type="coiled-coil region" evidence="8">
    <location>
        <begin position="627"/>
        <end position="664"/>
    </location>
</feature>
<name>A0A7C5X1C1_9AQUI</name>
<evidence type="ECO:0000313" key="11">
    <source>
        <dbReference type="EMBL" id="HHO74235.1"/>
    </source>
</evidence>
<dbReference type="InterPro" id="IPR003356">
    <property type="entry name" value="DNA_methylase_A-5"/>
</dbReference>
<dbReference type="GO" id="GO:0003677">
    <property type="term" value="F:DNA binding"/>
    <property type="evidence" value="ECO:0007669"/>
    <property type="project" value="InterPro"/>
</dbReference>
<keyword evidence="4 11" id="KW-0808">Transferase</keyword>
<evidence type="ECO:0000256" key="1">
    <source>
        <dbReference type="ARBA" id="ARBA00006594"/>
    </source>
</evidence>
<evidence type="ECO:0000256" key="3">
    <source>
        <dbReference type="ARBA" id="ARBA00022603"/>
    </source>
</evidence>
<keyword evidence="8" id="KW-0175">Coiled coil</keyword>
<dbReference type="GO" id="GO:0009007">
    <property type="term" value="F:site-specific DNA-methyltransferase (adenine-specific) activity"/>
    <property type="evidence" value="ECO:0007669"/>
    <property type="project" value="UniProtKB-EC"/>
</dbReference>
<dbReference type="EC" id="2.1.1.72" evidence="2"/>
<protein>
    <recommendedName>
        <fullName evidence="2">site-specific DNA-methyltransferase (adenine-specific)</fullName>
        <ecNumber evidence="2">2.1.1.72</ecNumber>
    </recommendedName>
</protein>
<feature type="coiled-coil region" evidence="8">
    <location>
        <begin position="694"/>
        <end position="732"/>
    </location>
</feature>
<comment type="similarity">
    <text evidence="1">Belongs to the N(4)/N(6)-methyltransferase family.</text>
</comment>
<dbReference type="InterPro" id="IPR022749">
    <property type="entry name" value="D12N6_MeTrfase_N"/>
</dbReference>
<evidence type="ECO:0000259" key="10">
    <source>
        <dbReference type="Pfam" id="PF12161"/>
    </source>
</evidence>
<dbReference type="InterPro" id="IPR002052">
    <property type="entry name" value="DNA_methylase_N6_adenine_CS"/>
</dbReference>
<keyword evidence="6" id="KW-0680">Restriction system</keyword>